<protein>
    <submittedName>
        <fullName evidence="5">Transcriptional antiterminator NusG</fullName>
    </submittedName>
</protein>
<feature type="domain" description="NusG-like N-terminal" evidence="4">
    <location>
        <begin position="41"/>
        <end position="142"/>
    </location>
</feature>
<keyword evidence="1" id="KW-0889">Transcription antitermination</keyword>
<dbReference type="InterPro" id="IPR008991">
    <property type="entry name" value="Translation_prot_SH3-like_sf"/>
</dbReference>
<sequence length="211" mass="23455">MIAYGEIAANAFEAVPEKFEDRMRRIRRQYRFRLKQPVGDDAPWFVLCVRTGCEKRVEEALGEAGVEVFVPMRKGKARKRRGRWLPPKDEVLMIGYVLIRCVCSNETMNALMSFEHVAGILGGWEKPFAVGPEKVMNINCLARSGEFNYERAVAISLKAGEVIRIAGGIFSGLCGEVVTPNGTGKGDVVVEVEMFGQKTPAILPLAMIEKM</sequence>
<accession>A0A4R3NIY3</accession>
<dbReference type="CDD" id="cd06091">
    <property type="entry name" value="KOW_NusG"/>
    <property type="match status" value="1"/>
</dbReference>
<evidence type="ECO:0000256" key="3">
    <source>
        <dbReference type="ARBA" id="ARBA00023163"/>
    </source>
</evidence>
<dbReference type="InterPro" id="IPR036735">
    <property type="entry name" value="NGN_dom_sf"/>
</dbReference>
<dbReference type="SUPFAM" id="SSF82679">
    <property type="entry name" value="N-utilization substance G protein NusG, N-terminal domain"/>
    <property type="match status" value="1"/>
</dbReference>
<keyword evidence="6" id="KW-1185">Reference proteome</keyword>
<evidence type="ECO:0000256" key="1">
    <source>
        <dbReference type="ARBA" id="ARBA00022814"/>
    </source>
</evidence>
<dbReference type="RefSeq" id="WP_132313565.1">
    <property type="nucleotide sequence ID" value="NZ_SMAR01000032.1"/>
</dbReference>
<dbReference type="SUPFAM" id="SSF50104">
    <property type="entry name" value="Translation proteins SH3-like domain"/>
    <property type="match status" value="1"/>
</dbReference>
<dbReference type="GO" id="GO:0006354">
    <property type="term" value="P:DNA-templated transcription elongation"/>
    <property type="evidence" value="ECO:0007669"/>
    <property type="project" value="InterPro"/>
</dbReference>
<keyword evidence="3" id="KW-0804">Transcription</keyword>
<evidence type="ECO:0000259" key="4">
    <source>
        <dbReference type="SMART" id="SM00738"/>
    </source>
</evidence>
<dbReference type="PANTHER" id="PTHR30265:SF4">
    <property type="entry name" value="KOW MOTIF FAMILY PROTEIN, EXPRESSED"/>
    <property type="match status" value="1"/>
</dbReference>
<dbReference type="InterPro" id="IPR014722">
    <property type="entry name" value="Rib_uL2_dom2"/>
</dbReference>
<dbReference type="Gene3D" id="2.30.30.30">
    <property type="match status" value="1"/>
</dbReference>
<dbReference type="EMBL" id="SMAR01000032">
    <property type="protein sequence ID" value="TCT34691.1"/>
    <property type="molecule type" value="Genomic_DNA"/>
</dbReference>
<dbReference type="PANTHER" id="PTHR30265">
    <property type="entry name" value="RHO-INTERACTING TRANSCRIPTION TERMINATION FACTOR NUSG"/>
    <property type="match status" value="1"/>
</dbReference>
<dbReference type="Pfam" id="PF02357">
    <property type="entry name" value="NusG"/>
    <property type="match status" value="1"/>
</dbReference>
<dbReference type="InterPro" id="IPR043425">
    <property type="entry name" value="NusG-like"/>
</dbReference>
<organism evidence="5 6">
    <name type="scientific">Martelella mediterranea</name>
    <dbReference type="NCBI Taxonomy" id="293089"/>
    <lineage>
        <taxon>Bacteria</taxon>
        <taxon>Pseudomonadati</taxon>
        <taxon>Pseudomonadota</taxon>
        <taxon>Alphaproteobacteria</taxon>
        <taxon>Hyphomicrobiales</taxon>
        <taxon>Aurantimonadaceae</taxon>
        <taxon>Martelella</taxon>
    </lineage>
</organism>
<comment type="caution">
    <text evidence="5">The sequence shown here is derived from an EMBL/GenBank/DDBJ whole genome shotgun (WGS) entry which is preliminary data.</text>
</comment>
<dbReference type="OrthoDB" id="8372817at2"/>
<gene>
    <name evidence="5" type="ORF">EDC90_103232</name>
</gene>
<name>A0A4R3NIY3_9HYPH</name>
<dbReference type="Proteomes" id="UP000295097">
    <property type="component" value="Unassembled WGS sequence"/>
</dbReference>
<dbReference type="InterPro" id="IPR006645">
    <property type="entry name" value="NGN-like_dom"/>
</dbReference>
<evidence type="ECO:0000256" key="2">
    <source>
        <dbReference type="ARBA" id="ARBA00023015"/>
    </source>
</evidence>
<reference evidence="5 6" key="1">
    <citation type="submission" date="2019-03" db="EMBL/GenBank/DDBJ databases">
        <title>Freshwater and sediment microbial communities from various areas in North America, analyzing microbe dynamics in response to fracking.</title>
        <authorList>
            <person name="Lamendella R."/>
        </authorList>
    </citation>
    <scope>NUCLEOTIDE SEQUENCE [LARGE SCALE GENOMIC DNA]</scope>
    <source>
        <strain evidence="5 6">175.2</strain>
    </source>
</reference>
<dbReference type="Gene3D" id="3.30.70.940">
    <property type="entry name" value="NusG, N-terminal domain"/>
    <property type="match status" value="1"/>
</dbReference>
<evidence type="ECO:0000313" key="5">
    <source>
        <dbReference type="EMBL" id="TCT34691.1"/>
    </source>
</evidence>
<evidence type="ECO:0000313" key="6">
    <source>
        <dbReference type="Proteomes" id="UP000295097"/>
    </source>
</evidence>
<dbReference type="CDD" id="cd08000">
    <property type="entry name" value="NGN"/>
    <property type="match status" value="1"/>
</dbReference>
<proteinExistence type="predicted"/>
<keyword evidence="2" id="KW-0805">Transcription regulation</keyword>
<dbReference type="GO" id="GO:0031564">
    <property type="term" value="P:transcription antitermination"/>
    <property type="evidence" value="ECO:0007669"/>
    <property type="project" value="UniProtKB-KW"/>
</dbReference>
<dbReference type="AlphaFoldDB" id="A0A4R3NIY3"/>
<dbReference type="SMART" id="SM00738">
    <property type="entry name" value="NGN"/>
    <property type="match status" value="1"/>
</dbReference>